<accession>A0A381RHM9</accession>
<protein>
    <submittedName>
        <fullName evidence="2">Uncharacterized protein</fullName>
    </submittedName>
</protein>
<proteinExistence type="predicted"/>
<feature type="coiled-coil region" evidence="1">
    <location>
        <begin position="10"/>
        <end position="37"/>
    </location>
</feature>
<reference evidence="2" key="1">
    <citation type="submission" date="2018-05" db="EMBL/GenBank/DDBJ databases">
        <authorList>
            <person name="Lanie J.A."/>
            <person name="Ng W.-L."/>
            <person name="Kazmierczak K.M."/>
            <person name="Andrzejewski T.M."/>
            <person name="Davidsen T.M."/>
            <person name="Wayne K.J."/>
            <person name="Tettelin H."/>
            <person name="Glass J.I."/>
            <person name="Rusch D."/>
            <person name="Podicherti R."/>
            <person name="Tsui H.-C.T."/>
            <person name="Winkler M.E."/>
        </authorList>
    </citation>
    <scope>NUCLEOTIDE SEQUENCE</scope>
</reference>
<keyword evidence="1" id="KW-0175">Coiled coil</keyword>
<evidence type="ECO:0000256" key="1">
    <source>
        <dbReference type="SAM" id="Coils"/>
    </source>
</evidence>
<gene>
    <name evidence="2" type="ORF">METZ01_LOCUS43775</name>
</gene>
<organism evidence="2">
    <name type="scientific">marine metagenome</name>
    <dbReference type="NCBI Taxonomy" id="408172"/>
    <lineage>
        <taxon>unclassified sequences</taxon>
        <taxon>metagenomes</taxon>
        <taxon>ecological metagenomes</taxon>
    </lineage>
</organism>
<sequence length="96" mass="10762">MARPVIERRLRELGDRLRRLRADLAVAEEQLAHFAADADDARVRSLVSETAISERAHRGADRHARTMARHRDEVVAEISRLEAAQDGLLDRLAADG</sequence>
<name>A0A381RHM9_9ZZZZ</name>
<evidence type="ECO:0000313" key="2">
    <source>
        <dbReference type="EMBL" id="SUZ90921.1"/>
    </source>
</evidence>
<dbReference type="EMBL" id="UINC01001934">
    <property type="protein sequence ID" value="SUZ90921.1"/>
    <property type="molecule type" value="Genomic_DNA"/>
</dbReference>
<dbReference type="AlphaFoldDB" id="A0A381RHM9"/>